<dbReference type="PROSITE" id="PS50158">
    <property type="entry name" value="ZF_CCHC"/>
    <property type="match status" value="3"/>
</dbReference>
<dbReference type="PANTHER" id="PTHR23002">
    <property type="entry name" value="ZINC FINGER CCHC DOMAIN CONTAINING PROTEIN"/>
    <property type="match status" value="1"/>
</dbReference>
<reference evidence="3" key="1">
    <citation type="submission" date="2020-10" db="EMBL/GenBank/DDBJ databases">
        <title>Genome Sequence of Monilinia vaccinii-corymbosi Sheds Light on Mummy Berry Disease Infection of Blueberry and Mating Type.</title>
        <authorList>
            <person name="Yow A.G."/>
            <person name="Zhang Y."/>
            <person name="Bansal K."/>
            <person name="Eacker S.M."/>
            <person name="Sullivan S."/>
            <person name="Liachko I."/>
            <person name="Cubeta M.A."/>
            <person name="Rollins J.A."/>
            <person name="Ashrafi H."/>
        </authorList>
    </citation>
    <scope>NUCLEOTIDE SEQUENCE</scope>
    <source>
        <strain evidence="3">RL-1</strain>
    </source>
</reference>
<gene>
    <name evidence="3" type="ORF">DSL72_006739</name>
</gene>
<organism evidence="3 4">
    <name type="scientific">Monilinia vaccinii-corymbosi</name>
    <dbReference type="NCBI Taxonomy" id="61207"/>
    <lineage>
        <taxon>Eukaryota</taxon>
        <taxon>Fungi</taxon>
        <taxon>Dikarya</taxon>
        <taxon>Ascomycota</taxon>
        <taxon>Pezizomycotina</taxon>
        <taxon>Leotiomycetes</taxon>
        <taxon>Helotiales</taxon>
        <taxon>Sclerotiniaceae</taxon>
        <taxon>Monilinia</taxon>
    </lineage>
</organism>
<dbReference type="OrthoDB" id="3863715at2759"/>
<dbReference type="InterPro" id="IPR001878">
    <property type="entry name" value="Znf_CCHC"/>
</dbReference>
<dbReference type="GO" id="GO:0003676">
    <property type="term" value="F:nucleic acid binding"/>
    <property type="evidence" value="ECO:0007669"/>
    <property type="project" value="InterPro"/>
</dbReference>
<accession>A0A8A3PPW5</accession>
<feature type="domain" description="CCHC-type" evidence="2">
    <location>
        <begin position="36"/>
        <end position="52"/>
    </location>
</feature>
<feature type="domain" description="CCHC-type" evidence="2">
    <location>
        <begin position="59"/>
        <end position="74"/>
    </location>
</feature>
<feature type="domain" description="CCHC-type" evidence="2">
    <location>
        <begin position="16"/>
        <end position="31"/>
    </location>
</feature>
<dbReference type="Pfam" id="PF00098">
    <property type="entry name" value="zf-CCHC"/>
    <property type="match status" value="3"/>
</dbReference>
<protein>
    <recommendedName>
        <fullName evidence="2">CCHC-type domain-containing protein</fullName>
    </recommendedName>
</protein>
<keyword evidence="1" id="KW-0862">Zinc</keyword>
<dbReference type="AlphaFoldDB" id="A0A8A3PPW5"/>
<dbReference type="SMART" id="SM00343">
    <property type="entry name" value="ZnF_C2HC"/>
    <property type="match status" value="3"/>
</dbReference>
<evidence type="ECO:0000313" key="4">
    <source>
        <dbReference type="Proteomes" id="UP000672032"/>
    </source>
</evidence>
<dbReference type="SUPFAM" id="SSF57756">
    <property type="entry name" value="Retrovirus zinc finger-like domains"/>
    <property type="match status" value="2"/>
</dbReference>
<dbReference type="GO" id="GO:0008270">
    <property type="term" value="F:zinc ion binding"/>
    <property type="evidence" value="ECO:0007669"/>
    <property type="project" value="UniProtKB-KW"/>
</dbReference>
<keyword evidence="4" id="KW-1185">Reference proteome</keyword>
<dbReference type="InterPro" id="IPR036875">
    <property type="entry name" value="Znf_CCHC_sf"/>
</dbReference>
<dbReference type="Proteomes" id="UP000672032">
    <property type="component" value="Chromosome 7"/>
</dbReference>
<dbReference type="EMBL" id="CP063411">
    <property type="protein sequence ID" value="QSZ36856.1"/>
    <property type="molecule type" value="Genomic_DNA"/>
</dbReference>
<sequence length="196" mass="20164">MDSFGAQQQQGGGRGCFTCGNEGHQARECPSRGPAKCYNCDNPGHLSRDCPEGPKEKVCYRCGTSGHISKDCSNPPTEGAGRGGGYGGGYGGGGGQQCYKDILPATAQRLADTVATKVTEVTKVVTVVGSVVAVREAKPASHAVGTDIFPVTAPKVKSATTVVKLVTCPVTAAKRPPMPVDATNASKRVTRSLIAL</sequence>
<dbReference type="Gene3D" id="4.10.60.10">
    <property type="entry name" value="Zinc finger, CCHC-type"/>
    <property type="match status" value="3"/>
</dbReference>
<keyword evidence="1" id="KW-0479">Metal-binding</keyword>
<evidence type="ECO:0000313" key="3">
    <source>
        <dbReference type="EMBL" id="QSZ36856.1"/>
    </source>
</evidence>
<proteinExistence type="predicted"/>
<evidence type="ECO:0000256" key="1">
    <source>
        <dbReference type="PROSITE-ProRule" id="PRU00047"/>
    </source>
</evidence>
<dbReference type="InterPro" id="IPR051714">
    <property type="entry name" value="Znf_CCHC_NABP"/>
</dbReference>
<name>A0A8A3PPW5_9HELO</name>
<keyword evidence="1" id="KW-0863">Zinc-finger</keyword>
<evidence type="ECO:0000259" key="2">
    <source>
        <dbReference type="PROSITE" id="PS50158"/>
    </source>
</evidence>